<reference evidence="1 2" key="1">
    <citation type="journal article" date="2019" name="Sci. Rep.">
        <title>A high-quality genome of Eragrostis curvula grass provides insights into Poaceae evolution and supports new strategies to enhance forage quality.</title>
        <authorList>
            <person name="Carballo J."/>
            <person name="Santos B.A.C.M."/>
            <person name="Zappacosta D."/>
            <person name="Garbus I."/>
            <person name="Selva J.P."/>
            <person name="Gallo C.A."/>
            <person name="Diaz A."/>
            <person name="Albertini E."/>
            <person name="Caccamo M."/>
            <person name="Echenique V."/>
        </authorList>
    </citation>
    <scope>NUCLEOTIDE SEQUENCE [LARGE SCALE GENOMIC DNA]</scope>
    <source>
        <strain evidence="2">cv. Victoria</strain>
        <tissue evidence="1">Leaf</tissue>
    </source>
</reference>
<comment type="caution">
    <text evidence="1">The sequence shown here is derived from an EMBL/GenBank/DDBJ whole genome shotgun (WGS) entry which is preliminary data.</text>
</comment>
<dbReference type="Gramene" id="TVU12092">
    <property type="protein sequence ID" value="TVU12092"/>
    <property type="gene ID" value="EJB05_45719"/>
</dbReference>
<dbReference type="EMBL" id="RWGY01000039">
    <property type="protein sequence ID" value="TVU12092.1"/>
    <property type="molecule type" value="Genomic_DNA"/>
</dbReference>
<name>A0A5J9TLB5_9POAL</name>
<organism evidence="1 2">
    <name type="scientific">Eragrostis curvula</name>
    <name type="common">weeping love grass</name>
    <dbReference type="NCBI Taxonomy" id="38414"/>
    <lineage>
        <taxon>Eukaryota</taxon>
        <taxon>Viridiplantae</taxon>
        <taxon>Streptophyta</taxon>
        <taxon>Embryophyta</taxon>
        <taxon>Tracheophyta</taxon>
        <taxon>Spermatophyta</taxon>
        <taxon>Magnoliopsida</taxon>
        <taxon>Liliopsida</taxon>
        <taxon>Poales</taxon>
        <taxon>Poaceae</taxon>
        <taxon>PACMAD clade</taxon>
        <taxon>Chloridoideae</taxon>
        <taxon>Eragrostideae</taxon>
        <taxon>Eragrostidinae</taxon>
        <taxon>Eragrostis</taxon>
    </lineage>
</organism>
<gene>
    <name evidence="1" type="ORF">EJB05_45719</name>
</gene>
<dbReference type="AlphaFoldDB" id="A0A5J9TLB5"/>
<keyword evidence="2" id="KW-1185">Reference proteome</keyword>
<sequence length="149" mass="16984">MENWNHVSRSLVGLEQEDEEATSNLIMLMSGVRFFRIGVRFSRGLMLAIFNPLRMTCRHAPPGLQQVEACTSNVLSSIVFVPEPDGLFIHCKKNGSMKKEIEMKNMRQEEPLATFEMDMDEPMQQNLNMVVLTAPEISAILIPWLRACE</sequence>
<accession>A0A5J9TLB5</accession>
<protein>
    <submittedName>
        <fullName evidence="1">Uncharacterized protein</fullName>
    </submittedName>
</protein>
<dbReference type="Proteomes" id="UP000324897">
    <property type="component" value="Chromosome 3"/>
</dbReference>
<proteinExistence type="predicted"/>
<evidence type="ECO:0000313" key="1">
    <source>
        <dbReference type="EMBL" id="TVU12092.1"/>
    </source>
</evidence>
<evidence type="ECO:0000313" key="2">
    <source>
        <dbReference type="Proteomes" id="UP000324897"/>
    </source>
</evidence>